<name>H7EJB6_9SPIR</name>
<evidence type="ECO:0000256" key="2">
    <source>
        <dbReference type="ARBA" id="ARBA00022485"/>
    </source>
</evidence>
<dbReference type="PANTHER" id="PTHR11228">
    <property type="entry name" value="RADICAL SAM DOMAIN PROTEIN"/>
    <property type="match status" value="1"/>
</dbReference>
<feature type="domain" description="Radical SAM core" evidence="7">
    <location>
        <begin position="20"/>
        <end position="239"/>
    </location>
</feature>
<gene>
    <name evidence="8" type="ORF">TresaDRAFT_1541</name>
</gene>
<protein>
    <submittedName>
        <fullName evidence="8">Radical SAM domain protein</fullName>
    </submittedName>
</protein>
<dbReference type="PROSITE" id="PS51918">
    <property type="entry name" value="RADICAL_SAM"/>
    <property type="match status" value="1"/>
</dbReference>
<keyword evidence="9" id="KW-1185">Reference proteome</keyword>
<dbReference type="SMART" id="SM00729">
    <property type="entry name" value="Elp3"/>
    <property type="match status" value="1"/>
</dbReference>
<evidence type="ECO:0000313" key="8">
    <source>
        <dbReference type="EMBL" id="EIC02277.1"/>
    </source>
</evidence>
<dbReference type="InterPro" id="IPR023885">
    <property type="entry name" value="4Fe4S-binding_SPASM_dom"/>
</dbReference>
<dbReference type="PIRSF" id="PIRSF037420">
    <property type="entry name" value="PQQ_syn_pqqE"/>
    <property type="match status" value="1"/>
</dbReference>
<dbReference type="CDD" id="cd01335">
    <property type="entry name" value="Radical_SAM"/>
    <property type="match status" value="1"/>
</dbReference>
<proteinExistence type="predicted"/>
<dbReference type="GO" id="GO:0003824">
    <property type="term" value="F:catalytic activity"/>
    <property type="evidence" value="ECO:0007669"/>
    <property type="project" value="InterPro"/>
</dbReference>
<evidence type="ECO:0000313" key="9">
    <source>
        <dbReference type="Proteomes" id="UP000003571"/>
    </source>
</evidence>
<keyword evidence="5" id="KW-0408">Iron</keyword>
<dbReference type="InterPro" id="IPR058240">
    <property type="entry name" value="rSAM_sf"/>
</dbReference>
<dbReference type="AlphaFoldDB" id="H7EJB6"/>
<accession>H7EJB6</accession>
<dbReference type="SFLD" id="SFLDG01386">
    <property type="entry name" value="main_SPASM_domain-containing"/>
    <property type="match status" value="1"/>
</dbReference>
<dbReference type="InterPro" id="IPR007197">
    <property type="entry name" value="rSAM"/>
</dbReference>
<keyword evidence="6" id="KW-0411">Iron-sulfur</keyword>
<dbReference type="NCBIfam" id="TIGR04133">
    <property type="entry name" value="rSAM_w_lipo"/>
    <property type="match status" value="1"/>
</dbReference>
<dbReference type="InterPro" id="IPR006638">
    <property type="entry name" value="Elp3/MiaA/NifB-like_rSAM"/>
</dbReference>
<dbReference type="InterPro" id="IPR050377">
    <property type="entry name" value="Radical_SAM_PqqE_MftC-like"/>
</dbReference>
<dbReference type="SFLD" id="SFLDS00029">
    <property type="entry name" value="Radical_SAM"/>
    <property type="match status" value="1"/>
</dbReference>
<dbReference type="InterPro" id="IPR017200">
    <property type="entry name" value="PqqE-like"/>
</dbReference>
<evidence type="ECO:0000256" key="6">
    <source>
        <dbReference type="ARBA" id="ARBA00023014"/>
    </source>
</evidence>
<comment type="cofactor">
    <cofactor evidence="1">
        <name>[4Fe-4S] cluster</name>
        <dbReference type="ChEBI" id="CHEBI:49883"/>
    </cofactor>
</comment>
<dbReference type="PANTHER" id="PTHR11228:SF7">
    <property type="entry name" value="PQQA PEPTIDE CYCLASE"/>
    <property type="match status" value="1"/>
</dbReference>
<dbReference type="eggNOG" id="COG0535">
    <property type="taxonomic scope" value="Bacteria"/>
</dbReference>
<dbReference type="Gene3D" id="3.20.20.70">
    <property type="entry name" value="Aldolase class I"/>
    <property type="match status" value="1"/>
</dbReference>
<dbReference type="EMBL" id="AGRW01000041">
    <property type="protein sequence ID" value="EIC02277.1"/>
    <property type="molecule type" value="Genomic_DNA"/>
</dbReference>
<evidence type="ECO:0000256" key="4">
    <source>
        <dbReference type="ARBA" id="ARBA00022723"/>
    </source>
</evidence>
<dbReference type="SUPFAM" id="SSF102114">
    <property type="entry name" value="Radical SAM enzymes"/>
    <property type="match status" value="1"/>
</dbReference>
<reference evidence="8 9" key="1">
    <citation type="submission" date="2011-09" db="EMBL/GenBank/DDBJ databases">
        <title>The draft genome of Treponema saccharophilum DSM 2985.</title>
        <authorList>
            <consortium name="US DOE Joint Genome Institute (JGI-PGF)"/>
            <person name="Lucas S."/>
            <person name="Copeland A."/>
            <person name="Lapidus A."/>
            <person name="Glavina del Rio T."/>
            <person name="Dalin E."/>
            <person name="Tice H."/>
            <person name="Bruce D."/>
            <person name="Goodwin L."/>
            <person name="Pitluck S."/>
            <person name="Peters L."/>
            <person name="Kyrpides N."/>
            <person name="Mavromatis K."/>
            <person name="Ivanova N."/>
            <person name="Markowitz V."/>
            <person name="Cheng J.-F."/>
            <person name="Hugenholtz P."/>
            <person name="Woyke T."/>
            <person name="Wu D."/>
            <person name="Gronow S."/>
            <person name="Wellnitz S."/>
            <person name="Brambilla E."/>
            <person name="Klenk H.-P."/>
            <person name="Eisen J.A."/>
        </authorList>
    </citation>
    <scope>NUCLEOTIDE SEQUENCE [LARGE SCALE GENOMIC DNA]</scope>
    <source>
        <strain evidence="8 9">DSM 2985</strain>
    </source>
</reference>
<sequence>MPNRIKQAIFRLYRKRETEKHELRYLFWECTLRCNLRCRHCGSDCISTSGVPDMPVADFARVLDDIRANNPYKNLTVCITGGEPLLRADLEEAGREIIKRGFRWGIVTNSLAMTRERFNSLVNAGLSSISFSLDGFEKEHNELRQNERSFAKATEAIRTASSFSRKFPGALVFDVITCVHKGNIGTLRSFRDFLLSMDVPQWRIFSIFPEGRAAKNDLALSPEEYRNLMDFIAETRAYKKDGKSIRLNYSCEGYLGDYELKARDFFFFCRGGINVGSVMCDGSVSACLSVRAPDFIQGNIYKEDFEFMRMWNSRYGNMRDRSWAKTGRCAECREWKNCLGNGLHLHENACSEPSRCNLELLTRKR</sequence>
<dbReference type="PATRIC" id="fig|907348.3.peg.1000"/>
<evidence type="ECO:0000256" key="1">
    <source>
        <dbReference type="ARBA" id="ARBA00001966"/>
    </source>
</evidence>
<dbReference type="Pfam" id="PF04055">
    <property type="entry name" value="Radical_SAM"/>
    <property type="match status" value="1"/>
</dbReference>
<dbReference type="Pfam" id="PF13186">
    <property type="entry name" value="SPASM"/>
    <property type="match status" value="1"/>
</dbReference>
<dbReference type="GO" id="GO:0051539">
    <property type="term" value="F:4 iron, 4 sulfur cluster binding"/>
    <property type="evidence" value="ECO:0007669"/>
    <property type="project" value="UniProtKB-KW"/>
</dbReference>
<evidence type="ECO:0000256" key="3">
    <source>
        <dbReference type="ARBA" id="ARBA00022691"/>
    </source>
</evidence>
<dbReference type="Proteomes" id="UP000003571">
    <property type="component" value="Unassembled WGS sequence"/>
</dbReference>
<dbReference type="InterPro" id="IPR013785">
    <property type="entry name" value="Aldolase_TIM"/>
</dbReference>
<dbReference type="SFLD" id="SFLDG01067">
    <property type="entry name" value="SPASM/twitch_domain_containing"/>
    <property type="match status" value="1"/>
</dbReference>
<keyword evidence="3" id="KW-0949">S-adenosyl-L-methionine</keyword>
<keyword evidence="2" id="KW-0004">4Fe-4S</keyword>
<comment type="caution">
    <text evidence="8">The sequence shown here is derived from an EMBL/GenBank/DDBJ whole genome shotgun (WGS) entry which is preliminary data.</text>
</comment>
<organism evidence="8 9">
    <name type="scientific">Treponema saccharophilum DSM 2985</name>
    <dbReference type="NCBI Taxonomy" id="907348"/>
    <lineage>
        <taxon>Bacteria</taxon>
        <taxon>Pseudomonadati</taxon>
        <taxon>Spirochaetota</taxon>
        <taxon>Spirochaetia</taxon>
        <taxon>Spirochaetales</taxon>
        <taxon>Treponemataceae</taxon>
        <taxon>Treponema</taxon>
    </lineage>
</organism>
<dbReference type="GO" id="GO:0046872">
    <property type="term" value="F:metal ion binding"/>
    <property type="evidence" value="ECO:0007669"/>
    <property type="project" value="UniProtKB-KW"/>
</dbReference>
<dbReference type="InterPro" id="IPR026404">
    <property type="entry name" value="rSAM_w_lipo"/>
</dbReference>
<dbReference type="STRING" id="907348.TresaDRAFT_1541"/>
<keyword evidence="4" id="KW-0479">Metal-binding</keyword>
<evidence type="ECO:0000259" key="7">
    <source>
        <dbReference type="PROSITE" id="PS51918"/>
    </source>
</evidence>
<evidence type="ECO:0000256" key="5">
    <source>
        <dbReference type="ARBA" id="ARBA00023004"/>
    </source>
</evidence>